<proteinExistence type="predicted"/>
<dbReference type="InterPro" id="IPR015421">
    <property type="entry name" value="PyrdxlP-dep_Trfase_major"/>
</dbReference>
<dbReference type="EMBL" id="AP014523">
    <property type="protein sequence ID" value="BAO97047.1"/>
    <property type="molecule type" value="Genomic_DNA"/>
</dbReference>
<dbReference type="SUPFAM" id="SSF53383">
    <property type="entry name" value="PLP-dependent transferases"/>
    <property type="match status" value="1"/>
</dbReference>
<feature type="domain" description="Aminotransferase class V" evidence="2">
    <location>
        <begin position="44"/>
        <end position="428"/>
    </location>
</feature>
<dbReference type="InterPro" id="IPR015424">
    <property type="entry name" value="PyrdxlP-dep_Trfase"/>
</dbReference>
<name>A0A060PYX0_HELPX</name>
<evidence type="ECO:0000313" key="4">
    <source>
        <dbReference type="Proteomes" id="UP000031662"/>
    </source>
</evidence>
<organism evidence="3 4">
    <name type="scientific">Helicobacter pylori NY40</name>
    <dbReference type="NCBI Taxonomy" id="1426844"/>
    <lineage>
        <taxon>Bacteria</taxon>
        <taxon>Pseudomonadati</taxon>
        <taxon>Campylobacterota</taxon>
        <taxon>Epsilonproteobacteria</taxon>
        <taxon>Campylobacterales</taxon>
        <taxon>Helicobacteraceae</taxon>
        <taxon>Helicobacter</taxon>
    </lineage>
</organism>
<evidence type="ECO:0000256" key="1">
    <source>
        <dbReference type="ARBA" id="ARBA00022898"/>
    </source>
</evidence>
<keyword evidence="1" id="KW-0663">Pyridoxal phosphate</keyword>
<evidence type="ECO:0000313" key="3">
    <source>
        <dbReference type="EMBL" id="BAO97047.1"/>
    </source>
</evidence>
<dbReference type="PANTHER" id="PTHR43586:SF8">
    <property type="entry name" value="CYSTEINE DESULFURASE 1, CHLOROPLASTIC"/>
    <property type="match status" value="1"/>
</dbReference>
<dbReference type="AlphaFoldDB" id="A0A060PYX0"/>
<dbReference type="InterPro" id="IPR000192">
    <property type="entry name" value="Aminotrans_V_dom"/>
</dbReference>
<dbReference type="PANTHER" id="PTHR43586">
    <property type="entry name" value="CYSTEINE DESULFURASE"/>
    <property type="match status" value="1"/>
</dbReference>
<dbReference type="Proteomes" id="UP000031662">
    <property type="component" value="Chromosome"/>
</dbReference>
<reference evidence="3 4" key="1">
    <citation type="submission" date="2013-11" db="EMBL/GenBank/DDBJ databases">
        <title>Estimation of Helicobacter pylori bacteriophage ecology using H. pylori isolates.</title>
        <authorList>
            <person name="Uchiyama J."/>
            <person name="Takemura-Uchiyama I."/>
            <person name="Ujihara T."/>
            <person name="Matsuzaki S."/>
        </authorList>
    </citation>
    <scope>NUCLEOTIDE SEQUENCE [LARGE SCALE GENOMIC DNA]</scope>
    <source>
        <strain evidence="3 4">NY40</strain>
    </source>
</reference>
<accession>A0A060PYX0</accession>
<protein>
    <submittedName>
        <fullName evidence="3">NifS-like protein</fullName>
    </submittedName>
</protein>
<dbReference type="Pfam" id="PF00266">
    <property type="entry name" value="Aminotran_5"/>
    <property type="match status" value="1"/>
</dbReference>
<dbReference type="HOGENOM" id="CLU_003433_9_3_7"/>
<dbReference type="InterPro" id="IPR015422">
    <property type="entry name" value="PyrdxlP-dep_Trfase_small"/>
</dbReference>
<dbReference type="Gene3D" id="3.90.1150.10">
    <property type="entry name" value="Aspartate Aminotransferase, domain 1"/>
    <property type="match status" value="1"/>
</dbReference>
<dbReference type="Gene3D" id="3.40.640.10">
    <property type="entry name" value="Type I PLP-dependent aspartate aminotransferase-like (Major domain)"/>
    <property type="match status" value="1"/>
</dbReference>
<dbReference type="RefSeq" id="WP_041049504.1">
    <property type="nucleotide sequence ID" value="NZ_AP014523.1"/>
</dbReference>
<gene>
    <name evidence="3" type="ORF">NY40_0012</name>
</gene>
<sequence>MQAFLNRSFAPLLNPNESVLEQVKSSIILKKGVSYFDWGASGLASVLVEKRVKSLLPYYANAHSVASKHAILMGMLLKECQEKLKRSLNLSANHCVLSAGYGASSAIKKFQEILGVCIPSKTKKNLEPYLKDMALKRVIVGPYEHHSNEISWREGLCEVVRIPLNEHGLLDLEILEQTLKKSPNSLVSMSAASNVTGLLTPLKEVSSLCKKYKATLALDLANFSAHANPKDCEYQTGFYAPHKLLGGIGGCGLLGISKDLIDTQIAPSFSAGGVIKYANRTRHEFIDELPLREEFGTPGLLQFYRSALAYQLRDECGLDFIHKKENNLLRVLMHGLKDLPAINIYGNLTAHRVGVVAFNIGGISPYDLARVLSYEYAIETRAGCSCAGPYGHDLLNLNAQKSSDFNAKPGWLRVSLHFTHSINDIDYLLDSLKKAVKKLR</sequence>
<evidence type="ECO:0000259" key="2">
    <source>
        <dbReference type="Pfam" id="PF00266"/>
    </source>
</evidence>